<evidence type="ECO:0000313" key="2">
    <source>
        <dbReference type="Proteomes" id="UP000293296"/>
    </source>
</evidence>
<reference evidence="1 2" key="1">
    <citation type="submission" date="2018-02" db="EMBL/GenBank/DDBJ databases">
        <title>Genome sequence of Desulfovibrio carbinolicus DSM 3852.</title>
        <authorList>
            <person name="Wilbanks E."/>
            <person name="Skennerton C.T."/>
            <person name="Orphan V.J."/>
        </authorList>
    </citation>
    <scope>NUCLEOTIDE SEQUENCE [LARGE SCALE GENOMIC DNA]</scope>
    <source>
        <strain evidence="1 2">DSM 3852</strain>
    </source>
</reference>
<protein>
    <submittedName>
        <fullName evidence="1">Uncharacterized protein</fullName>
    </submittedName>
</protein>
<dbReference type="OrthoDB" id="5471290at2"/>
<dbReference type="KEGG" id="dcb:C3Y92_04685"/>
<dbReference type="RefSeq" id="WP_015862102.1">
    <property type="nucleotide sequence ID" value="NZ_CP026538.1"/>
</dbReference>
<proteinExistence type="predicted"/>
<gene>
    <name evidence="1" type="ORF">C3Y92_04685</name>
</gene>
<dbReference type="AlphaFoldDB" id="A0A4P6HJ28"/>
<dbReference type="Proteomes" id="UP000293296">
    <property type="component" value="Chromosome"/>
</dbReference>
<name>A0A4P6HJ28_9BACT</name>
<accession>A0A4P6HJ28</accession>
<dbReference type="EMBL" id="CP026538">
    <property type="protein sequence ID" value="QAZ66576.1"/>
    <property type="molecule type" value="Genomic_DNA"/>
</dbReference>
<evidence type="ECO:0000313" key="1">
    <source>
        <dbReference type="EMBL" id="QAZ66576.1"/>
    </source>
</evidence>
<keyword evidence="2" id="KW-1185">Reference proteome</keyword>
<sequence>MSELAAFIDSWTDDPNGVKKAFVRLKTVLESLQGATVNFVPRPPASYSLRAEPHRGRPVITMVDVATLDGERFLSVCFYADTITDPEERGDLIPGGLLSQDGYCFDLDSGEADDVAYIEARIIEAANAFSLPEDSPCGEVDEED</sequence>
<organism evidence="1 2">
    <name type="scientific">Solidesulfovibrio carbinolicus</name>
    <dbReference type="NCBI Taxonomy" id="296842"/>
    <lineage>
        <taxon>Bacteria</taxon>
        <taxon>Pseudomonadati</taxon>
        <taxon>Thermodesulfobacteriota</taxon>
        <taxon>Desulfovibrionia</taxon>
        <taxon>Desulfovibrionales</taxon>
        <taxon>Desulfovibrionaceae</taxon>
        <taxon>Solidesulfovibrio</taxon>
    </lineage>
</organism>